<accession>A0A0G0W5Y9</accession>
<organism evidence="2 3">
    <name type="scientific">Candidatus Nomurabacteria bacterium GW2011_GWB1_40_7</name>
    <dbReference type="NCBI Taxonomy" id="1618744"/>
    <lineage>
        <taxon>Bacteria</taxon>
        <taxon>Candidatus Nomuraibacteriota</taxon>
    </lineage>
</organism>
<dbReference type="AlphaFoldDB" id="A0A0G0W5Y9"/>
<dbReference type="Gene3D" id="2.170.130.30">
    <property type="match status" value="1"/>
</dbReference>
<name>A0A0G0W5Y9_9BACT</name>
<feature type="domain" description="Transcobalamin-like C-terminal" evidence="1">
    <location>
        <begin position="84"/>
        <end position="156"/>
    </location>
</feature>
<gene>
    <name evidence="2" type="ORF">UU13_C0002G0007</name>
</gene>
<dbReference type="Proteomes" id="UP000034452">
    <property type="component" value="Unassembled WGS sequence"/>
</dbReference>
<evidence type="ECO:0000313" key="2">
    <source>
        <dbReference type="EMBL" id="KKR70662.1"/>
    </source>
</evidence>
<dbReference type="EMBL" id="LBZL01000002">
    <property type="protein sequence ID" value="KKR70662.1"/>
    <property type="molecule type" value="Genomic_DNA"/>
</dbReference>
<evidence type="ECO:0000259" key="1">
    <source>
        <dbReference type="Pfam" id="PF14478"/>
    </source>
</evidence>
<protein>
    <recommendedName>
        <fullName evidence="1">Transcobalamin-like C-terminal domain-containing protein</fullName>
    </recommendedName>
</protein>
<comment type="caution">
    <text evidence="2">The sequence shown here is derived from an EMBL/GenBank/DDBJ whole genome shotgun (WGS) entry which is preliminary data.</text>
</comment>
<dbReference type="Pfam" id="PF14478">
    <property type="entry name" value="DUF4430"/>
    <property type="match status" value="1"/>
</dbReference>
<dbReference type="InterPro" id="IPR027954">
    <property type="entry name" value="Transcobalamin-like_C"/>
</dbReference>
<reference evidence="2 3" key="1">
    <citation type="journal article" date="2015" name="Nature">
        <title>rRNA introns, odd ribosomes, and small enigmatic genomes across a large radiation of phyla.</title>
        <authorList>
            <person name="Brown C.T."/>
            <person name="Hug L.A."/>
            <person name="Thomas B.C."/>
            <person name="Sharon I."/>
            <person name="Castelle C.J."/>
            <person name="Singh A."/>
            <person name="Wilkins M.J."/>
            <person name="Williams K.H."/>
            <person name="Banfield J.F."/>
        </authorList>
    </citation>
    <scope>NUCLEOTIDE SEQUENCE [LARGE SCALE GENOMIC DNA]</scope>
</reference>
<proteinExistence type="predicted"/>
<evidence type="ECO:0000313" key="3">
    <source>
        <dbReference type="Proteomes" id="UP000034452"/>
    </source>
</evidence>
<sequence length="159" mass="17987">MLKNKKILIIVGVLVLVFLWGGQNILERTLGIRNVLGTHFLNGDGQRKFSTENFRGESENVLPETAILEINKTRHETELAGSETVYDFMDKLRDEGKINFTEKTYAGMGKFIVSINGVKSNGAENWIYYVNGKEAQVGVSNYKIKAGDLVSWKYEKTNY</sequence>